<dbReference type="Pfam" id="PF05913">
    <property type="entry name" value="MupG_C"/>
    <property type="match status" value="1"/>
</dbReference>
<proteinExistence type="predicted"/>
<dbReference type="PANTHER" id="PTHR38435:SF1">
    <property type="entry name" value="DUF871 DOMAIN-CONTAINING PROTEIN"/>
    <property type="match status" value="1"/>
</dbReference>
<dbReference type="SUPFAM" id="SSF50891">
    <property type="entry name" value="Cyclophilin-like"/>
    <property type="match status" value="1"/>
</dbReference>
<dbReference type="EMBL" id="SOBG01000001">
    <property type="protein sequence ID" value="TDT72477.1"/>
    <property type="molecule type" value="Genomic_DNA"/>
</dbReference>
<sequence>MRKLGISIYPEHATFEKNKTYLNLAKKYGFTRIFTCLLSSDGDLDTFKKTISYAKNLNFKIIADVSPAVLNKLGVDYDNLEFFNTLNVDGLRLDESYSGNEESIMTFNPYELIIELNASTGTKYLENILSYHPNLHKLTGCHNFYPKRLSGLSKENFIKSSLDFKKAGIRLAAFVNSQNATFGPWNISEGLCTLEEHRDLPIDTQAKDLFYSDLIDDVIIANCFASEEELKKLSEINKELITLDIETEIELSDTEYNIVFKELHYYRGDASNYTIRSTMPRIKYTNSIPPKNTRDIQKGDVFIENDNYLRYKGELHIALQNIKNNGKSNVIGRISNNDLRFLDIITPWKKFKLKKL</sequence>
<dbReference type="InterPro" id="IPR043894">
    <property type="entry name" value="MupG_C"/>
</dbReference>
<accession>A0AA46I6L6</accession>
<evidence type="ECO:0000259" key="1">
    <source>
        <dbReference type="Pfam" id="PF05913"/>
    </source>
</evidence>
<evidence type="ECO:0000313" key="4">
    <source>
        <dbReference type="Proteomes" id="UP000294678"/>
    </source>
</evidence>
<feature type="domain" description="6-phospho-N-acetylmuramidase N-terminal" evidence="2">
    <location>
        <begin position="4"/>
        <end position="234"/>
    </location>
</feature>
<gene>
    <name evidence="3" type="ORF">EV215_0283</name>
</gene>
<dbReference type="SUPFAM" id="SSF51445">
    <property type="entry name" value="(Trans)glycosidases"/>
    <property type="match status" value="1"/>
</dbReference>
<dbReference type="AlphaFoldDB" id="A0AA46I6L6"/>
<dbReference type="InterPro" id="IPR029000">
    <property type="entry name" value="Cyclophilin-like_dom_sf"/>
</dbReference>
<organism evidence="3 4">
    <name type="scientific">Hypnocyclicus thermotrophus</name>
    <dbReference type="NCBI Taxonomy" id="1627895"/>
    <lineage>
        <taxon>Bacteria</taxon>
        <taxon>Fusobacteriati</taxon>
        <taxon>Fusobacteriota</taxon>
        <taxon>Fusobacteriia</taxon>
        <taxon>Fusobacteriales</taxon>
        <taxon>Fusobacteriaceae</taxon>
        <taxon>Hypnocyclicus</taxon>
    </lineage>
</organism>
<dbReference type="Proteomes" id="UP000294678">
    <property type="component" value="Unassembled WGS sequence"/>
</dbReference>
<evidence type="ECO:0008006" key="5">
    <source>
        <dbReference type="Google" id="ProtNLM"/>
    </source>
</evidence>
<dbReference type="InterPro" id="IPR008589">
    <property type="entry name" value="MupG"/>
</dbReference>
<dbReference type="InterPro" id="IPR013785">
    <property type="entry name" value="Aldolase_TIM"/>
</dbReference>
<dbReference type="Gene3D" id="2.40.100.10">
    <property type="entry name" value="Cyclophilin-like"/>
    <property type="match status" value="1"/>
</dbReference>
<dbReference type="Pfam" id="PF19200">
    <property type="entry name" value="MupG_N"/>
    <property type="match status" value="1"/>
</dbReference>
<name>A0AA46I6L6_9FUSO</name>
<evidence type="ECO:0000313" key="3">
    <source>
        <dbReference type="EMBL" id="TDT72477.1"/>
    </source>
</evidence>
<protein>
    <recommendedName>
        <fullName evidence="5">Outer surface protein</fullName>
    </recommendedName>
</protein>
<comment type="caution">
    <text evidence="3">The sequence shown here is derived from an EMBL/GenBank/DDBJ whole genome shotgun (WGS) entry which is preliminary data.</text>
</comment>
<dbReference type="PANTHER" id="PTHR38435">
    <property type="match status" value="1"/>
</dbReference>
<dbReference type="RefSeq" id="WP_134112149.1">
    <property type="nucleotide sequence ID" value="NZ_SOBG01000001.1"/>
</dbReference>
<feature type="domain" description="6-phospho-N-acetylmuramidase C-terminal" evidence="1">
    <location>
        <begin position="241"/>
        <end position="354"/>
    </location>
</feature>
<dbReference type="Gene3D" id="3.20.20.70">
    <property type="entry name" value="Aldolase class I"/>
    <property type="match status" value="1"/>
</dbReference>
<dbReference type="InterPro" id="IPR017853">
    <property type="entry name" value="GH"/>
</dbReference>
<reference evidence="3 4" key="1">
    <citation type="submission" date="2019-03" db="EMBL/GenBank/DDBJ databases">
        <title>Genomic Encyclopedia of Type Strains, Phase IV (KMG-IV): sequencing the most valuable type-strain genomes for metagenomic binning, comparative biology and taxonomic classification.</title>
        <authorList>
            <person name="Goeker M."/>
        </authorList>
    </citation>
    <scope>NUCLEOTIDE SEQUENCE [LARGE SCALE GENOMIC DNA]</scope>
    <source>
        <strain evidence="3 4">DSM 100055</strain>
    </source>
</reference>
<evidence type="ECO:0000259" key="2">
    <source>
        <dbReference type="Pfam" id="PF19200"/>
    </source>
</evidence>
<keyword evidence="4" id="KW-1185">Reference proteome</keyword>
<dbReference type="InterPro" id="IPR043797">
    <property type="entry name" value="MupG_N"/>
</dbReference>